<organism evidence="1 2">
    <name type="scientific">Priestia megaterium Q3</name>
    <dbReference type="NCBI Taxonomy" id="1452722"/>
    <lineage>
        <taxon>Bacteria</taxon>
        <taxon>Bacillati</taxon>
        <taxon>Bacillota</taxon>
        <taxon>Bacilli</taxon>
        <taxon>Bacillales</taxon>
        <taxon>Bacillaceae</taxon>
        <taxon>Priestia</taxon>
    </lineage>
</organism>
<evidence type="ECO:0000313" key="1">
    <source>
        <dbReference type="EMBL" id="AKP80332.1"/>
    </source>
</evidence>
<sequence>MLTNSKQNLEKSIQKNQDKEFLQYLPLQIYREIAFAVPIPQGISDLPPTIFFDISKQFTPDQVQKIQDTIKGVLFNWSLHLTQKWNNGFNNGVSQLADCTNTYAVKNLQPLRYFGVNVTDGKQATDLAMEQLTEVIKDNGLRRSQRARIDWIYTPSPITIQLPPTVTKTQTPLSMIVNVYQLQQPNVTAGLLIGSMFHAWLHRGGYDDPKVTNYFISECPMCVMRSYQPKKPNVPDSLFYKYFN</sequence>
<reference evidence="1 2" key="1">
    <citation type="submission" date="2015-01" db="EMBL/GenBank/DDBJ databases">
        <title>Genome sequence of bacillus megaterium Q3.</title>
        <authorList>
            <person name="Wang Y."/>
            <person name="Luo K."/>
            <person name="Bai L."/>
            <person name="Luo F."/>
        </authorList>
    </citation>
    <scope>NUCLEOTIDE SEQUENCE [LARGE SCALE GENOMIC DNA]</scope>
    <source>
        <strain evidence="1 2">Q3</strain>
        <plasmid evidence="1 2">p1</plasmid>
    </source>
</reference>
<dbReference type="EMBL" id="CP010587">
    <property type="protein sequence ID" value="AKP80332.1"/>
    <property type="molecule type" value="Genomic_DNA"/>
</dbReference>
<dbReference type="GeneID" id="48015933"/>
<dbReference type="Proteomes" id="UP000036410">
    <property type="component" value="Plasmid p1"/>
</dbReference>
<dbReference type="RefSeq" id="WP_014462080.1">
    <property type="nucleotide sequence ID" value="NZ_CP010587.1"/>
</dbReference>
<gene>
    <name evidence="1" type="ORF">AS52_05434</name>
</gene>
<evidence type="ECO:0000313" key="2">
    <source>
        <dbReference type="Proteomes" id="UP000036410"/>
    </source>
</evidence>
<geneLocation type="plasmid" evidence="1 2">
    <name>p1</name>
</geneLocation>
<dbReference type="AlphaFoldDB" id="A0A831E6M7"/>
<keyword evidence="1" id="KW-0614">Plasmid</keyword>
<protein>
    <submittedName>
        <fullName evidence="1">Uncharacterized protein</fullName>
    </submittedName>
</protein>
<proteinExistence type="predicted"/>
<name>A0A831E6M7_PRIMG</name>
<accession>A0A831E6M7</accession>